<dbReference type="Proteomes" id="UP001500620">
    <property type="component" value="Unassembled WGS sequence"/>
</dbReference>
<accession>A0ABP8DB17</accession>
<evidence type="ECO:0008006" key="3">
    <source>
        <dbReference type="Google" id="ProtNLM"/>
    </source>
</evidence>
<dbReference type="EMBL" id="BAABAT010000011">
    <property type="protein sequence ID" value="GAA4251675.1"/>
    <property type="molecule type" value="Genomic_DNA"/>
</dbReference>
<protein>
    <recommendedName>
        <fullName evidence="3">Secreted protein</fullName>
    </recommendedName>
</protein>
<gene>
    <name evidence="1" type="ORF">GCM10022255_045230</name>
</gene>
<reference evidence="2" key="1">
    <citation type="journal article" date="2019" name="Int. J. Syst. Evol. Microbiol.">
        <title>The Global Catalogue of Microorganisms (GCM) 10K type strain sequencing project: providing services to taxonomists for standard genome sequencing and annotation.</title>
        <authorList>
            <consortium name="The Broad Institute Genomics Platform"/>
            <consortium name="The Broad Institute Genome Sequencing Center for Infectious Disease"/>
            <person name="Wu L."/>
            <person name="Ma J."/>
        </authorList>
    </citation>
    <scope>NUCLEOTIDE SEQUENCE [LARGE SCALE GENOMIC DNA]</scope>
    <source>
        <strain evidence="2">JCM 17441</strain>
    </source>
</reference>
<proteinExistence type="predicted"/>
<evidence type="ECO:0000313" key="1">
    <source>
        <dbReference type="EMBL" id="GAA4251675.1"/>
    </source>
</evidence>
<keyword evidence="2" id="KW-1185">Reference proteome</keyword>
<evidence type="ECO:0000313" key="2">
    <source>
        <dbReference type="Proteomes" id="UP001500620"/>
    </source>
</evidence>
<comment type="caution">
    <text evidence="1">The sequence shown here is derived from an EMBL/GenBank/DDBJ whole genome shotgun (WGS) entry which is preliminary data.</text>
</comment>
<name>A0ABP8DB17_9ACTN</name>
<sequence>MLVAGAVAFVVLTFAAVYIGIQVYSGHQAEAERAAEDAAPRSPAPSRSSCLDLHDYGCDPARRLPVTLDQLMEAQRFTASPEWVNTSGTHTLNMPTLTDQPGTAAGRLTVEHAHQVVYSVRCEANSTGTTPLTPVEIGYLKLCGNAALPGNDPAVGGAVQWLPIEHQFVFEEHSAVASVVRAVHEQKCPDPVAQVAV</sequence>
<organism evidence="1 2">
    <name type="scientific">Dactylosporangium darangshiense</name>
    <dbReference type="NCBI Taxonomy" id="579108"/>
    <lineage>
        <taxon>Bacteria</taxon>
        <taxon>Bacillati</taxon>
        <taxon>Actinomycetota</taxon>
        <taxon>Actinomycetes</taxon>
        <taxon>Micromonosporales</taxon>
        <taxon>Micromonosporaceae</taxon>
        <taxon>Dactylosporangium</taxon>
    </lineage>
</organism>
<dbReference type="RefSeq" id="WP_345129118.1">
    <property type="nucleotide sequence ID" value="NZ_BAABAT010000011.1"/>
</dbReference>